<reference evidence="1 2" key="1">
    <citation type="journal article" date="2019" name="Sci. Rep.">
        <title>Colletotrichum shisoi sp. nov., an anthracnose pathogen of Perilla frutescens in Japan: molecular phylogenetic, morphological and genomic evidence.</title>
        <authorList>
            <person name="Gan P."/>
            <person name="Tsushima A."/>
            <person name="Hiroyama R."/>
            <person name="Narusaka M."/>
            <person name="Takano Y."/>
            <person name="Narusaka Y."/>
            <person name="Kawaradani M."/>
            <person name="Damm U."/>
            <person name="Shirasu K."/>
        </authorList>
    </citation>
    <scope>NUCLEOTIDE SEQUENCE [LARGE SCALE GENOMIC DNA]</scope>
    <source>
        <strain evidence="1 2">PG-2018a</strain>
    </source>
</reference>
<keyword evidence="2" id="KW-1185">Reference proteome</keyword>
<evidence type="ECO:0000313" key="1">
    <source>
        <dbReference type="EMBL" id="TQN67013.1"/>
    </source>
</evidence>
<sequence>MTERDPQWNEGGGGGVEPLLTVTDAAAASEPPATASARSSSCCREILSAIQNLTSALTPRSPLFAAFHDGQVHDPLGAGSYAFQTDILGPVLSALVHDERLSSGKSLADITSNENGENIIHAGLQPNNSPHAGTIVVFCYAFAIARGIRDRIKAAAAVSVEITFIDTAPVKEQGVELGGVQYQRSYRDVPLALQTNMADYDEVLHLLSTWSSIPFTVSFQANLFSHPTIPSILGYIIRHHELLGHQLSPKYGTLAIRAACPAPGCCLAEKHGRHNVYKPAAAAAVQDATITFRCPVHGPHTISISEPADVARLEANAPIRNLIRSMSHLLDTDAHHIRVTGADYAGMYQEVFLYRPLATWSAVTGLAAGRTPHILYAPLITDWSGAKLSKSLYIRERGYHVMELLGTDGLCSFAQLKRRFGSDGGATGLRRIWDEVEG</sequence>
<dbReference type="Proteomes" id="UP000326340">
    <property type="component" value="Unassembled WGS sequence"/>
</dbReference>
<comment type="caution">
    <text evidence="1">The sequence shown here is derived from an EMBL/GenBank/DDBJ whole genome shotgun (WGS) entry which is preliminary data.</text>
</comment>
<dbReference type="GO" id="GO:0006418">
    <property type="term" value="P:tRNA aminoacylation for protein translation"/>
    <property type="evidence" value="ECO:0007669"/>
    <property type="project" value="InterPro"/>
</dbReference>
<dbReference type="PROSITE" id="PS00178">
    <property type="entry name" value="AA_TRNA_LIGASE_I"/>
    <property type="match status" value="1"/>
</dbReference>
<dbReference type="InterPro" id="IPR001412">
    <property type="entry name" value="aa-tRNA-synth_I_CS"/>
</dbReference>
<proteinExistence type="predicted"/>
<accession>A0A5Q4BJ89</accession>
<dbReference type="OrthoDB" id="2149705at2759"/>
<organism evidence="1 2">
    <name type="scientific">Colletotrichum shisoi</name>
    <dbReference type="NCBI Taxonomy" id="2078593"/>
    <lineage>
        <taxon>Eukaryota</taxon>
        <taxon>Fungi</taxon>
        <taxon>Dikarya</taxon>
        <taxon>Ascomycota</taxon>
        <taxon>Pezizomycotina</taxon>
        <taxon>Sordariomycetes</taxon>
        <taxon>Hypocreomycetidae</taxon>
        <taxon>Glomerellales</taxon>
        <taxon>Glomerellaceae</taxon>
        <taxon>Colletotrichum</taxon>
        <taxon>Colletotrichum destructivum species complex</taxon>
    </lineage>
</organism>
<evidence type="ECO:0000313" key="2">
    <source>
        <dbReference type="Proteomes" id="UP000326340"/>
    </source>
</evidence>
<gene>
    <name evidence="1" type="ORF">CSHISOI_08440</name>
</gene>
<dbReference type="AlphaFoldDB" id="A0A5Q4BJ89"/>
<protein>
    <submittedName>
        <fullName evidence="1">Uncharacterized protein</fullName>
    </submittedName>
</protein>
<name>A0A5Q4BJ89_9PEZI</name>
<dbReference type="GO" id="GO:0005524">
    <property type="term" value="F:ATP binding"/>
    <property type="evidence" value="ECO:0007669"/>
    <property type="project" value="InterPro"/>
</dbReference>
<dbReference type="EMBL" id="PUHP01001028">
    <property type="protein sequence ID" value="TQN67013.1"/>
    <property type="molecule type" value="Genomic_DNA"/>
</dbReference>
<dbReference type="GO" id="GO:0004812">
    <property type="term" value="F:aminoacyl-tRNA ligase activity"/>
    <property type="evidence" value="ECO:0007669"/>
    <property type="project" value="InterPro"/>
</dbReference>